<proteinExistence type="inferred from homology"/>
<keyword evidence="2 5" id="KW-0560">Oxidoreductase</keyword>
<dbReference type="SUPFAM" id="SSF51735">
    <property type="entry name" value="NAD(P)-binding Rossmann-fold domains"/>
    <property type="match status" value="1"/>
</dbReference>
<dbReference type="GO" id="GO:0016491">
    <property type="term" value="F:oxidoreductase activity"/>
    <property type="evidence" value="ECO:0007669"/>
    <property type="project" value="UniProtKB-KW"/>
</dbReference>
<dbReference type="OrthoDB" id="3206777at2"/>
<dbReference type="PRINTS" id="PR00081">
    <property type="entry name" value="GDHRDH"/>
</dbReference>
<evidence type="ECO:0000256" key="4">
    <source>
        <dbReference type="RuleBase" id="RU000363"/>
    </source>
</evidence>
<evidence type="ECO:0000313" key="5">
    <source>
        <dbReference type="EMBL" id="MTD54331.1"/>
    </source>
</evidence>
<dbReference type="NCBIfam" id="NF009467">
    <property type="entry name" value="PRK12826.1-3"/>
    <property type="match status" value="1"/>
</dbReference>
<dbReference type="PANTHER" id="PTHR24321">
    <property type="entry name" value="DEHYDROGENASES, SHORT CHAIN"/>
    <property type="match status" value="1"/>
</dbReference>
<dbReference type="Gene3D" id="3.40.50.720">
    <property type="entry name" value="NAD(P)-binding Rossmann-like Domain"/>
    <property type="match status" value="1"/>
</dbReference>
<dbReference type="InterPro" id="IPR023985">
    <property type="entry name" value="SDR_subfam_1"/>
</dbReference>
<dbReference type="AlphaFoldDB" id="A0A6N7Z2P4"/>
<dbReference type="InterPro" id="IPR002347">
    <property type="entry name" value="SDR_fam"/>
</dbReference>
<evidence type="ECO:0000256" key="2">
    <source>
        <dbReference type="ARBA" id="ARBA00023002"/>
    </source>
</evidence>
<dbReference type="PANTHER" id="PTHR24321:SF8">
    <property type="entry name" value="ESTRADIOL 17-BETA-DEHYDROGENASE 8-RELATED"/>
    <property type="match status" value="1"/>
</dbReference>
<keyword evidence="6" id="KW-1185">Reference proteome</keyword>
<keyword evidence="3" id="KW-0520">NAD</keyword>
<dbReference type="Pfam" id="PF00106">
    <property type="entry name" value="adh_short"/>
    <property type="match status" value="1"/>
</dbReference>
<dbReference type="FunFam" id="3.40.50.720:FF:000084">
    <property type="entry name" value="Short-chain dehydrogenase reductase"/>
    <property type="match status" value="1"/>
</dbReference>
<dbReference type="CDD" id="cd05233">
    <property type="entry name" value="SDR_c"/>
    <property type="match status" value="1"/>
</dbReference>
<dbReference type="InterPro" id="IPR036291">
    <property type="entry name" value="NAD(P)-bd_dom_sf"/>
</dbReference>
<dbReference type="NCBIfam" id="TIGR03971">
    <property type="entry name" value="SDR_subfam_1"/>
    <property type="match status" value="1"/>
</dbReference>
<dbReference type="EMBL" id="WMBA01000011">
    <property type="protein sequence ID" value="MTD54331.1"/>
    <property type="molecule type" value="Genomic_DNA"/>
</dbReference>
<accession>A0A6N7Z2P4</accession>
<gene>
    <name evidence="5" type="ORF">GKO32_10130</name>
</gene>
<dbReference type="PROSITE" id="PS00061">
    <property type="entry name" value="ADH_SHORT"/>
    <property type="match status" value="1"/>
</dbReference>
<comment type="similarity">
    <text evidence="1 4">Belongs to the short-chain dehydrogenases/reductases (SDR) family.</text>
</comment>
<dbReference type="EC" id="1.1.99.-" evidence="5"/>
<dbReference type="RefSeq" id="WP_154756557.1">
    <property type="nucleotide sequence ID" value="NZ_WMBA01000011.1"/>
</dbReference>
<organism evidence="5 6">
    <name type="scientific">Amycolatopsis pithecellobii</name>
    <dbReference type="NCBI Taxonomy" id="664692"/>
    <lineage>
        <taxon>Bacteria</taxon>
        <taxon>Bacillati</taxon>
        <taxon>Actinomycetota</taxon>
        <taxon>Actinomycetes</taxon>
        <taxon>Pseudonocardiales</taxon>
        <taxon>Pseudonocardiaceae</taxon>
        <taxon>Amycolatopsis</taxon>
    </lineage>
</organism>
<evidence type="ECO:0000256" key="3">
    <source>
        <dbReference type="ARBA" id="ARBA00023027"/>
    </source>
</evidence>
<name>A0A6N7Z2P4_9PSEU</name>
<reference evidence="5 6" key="1">
    <citation type="submission" date="2019-11" db="EMBL/GenBank/DDBJ databases">
        <title>Draft genome of Amycolatopsis RM579.</title>
        <authorList>
            <person name="Duangmal K."/>
            <person name="Mingma R."/>
        </authorList>
    </citation>
    <scope>NUCLEOTIDE SEQUENCE [LARGE SCALE GENOMIC DNA]</scope>
    <source>
        <strain evidence="5 6">RM579</strain>
    </source>
</reference>
<evidence type="ECO:0000256" key="1">
    <source>
        <dbReference type="ARBA" id="ARBA00006484"/>
    </source>
</evidence>
<sequence>MTGRLEGKVAFITGAARGLGRSHAVRLAEEGADIIAVDLCATVSTVDTYPAATTADLDETIRRVEKLDRRIVARVADVRDSGSLAVALDEGIAELGGLDITIANAGIVSFGSALELTERQWQDVLDINLTGVWNTARTAAPHLVARGGGALLFVSSIGGLRGMMNVAHYVSAKHAIVGLMRTMANELAPHRVRVNTVHPTNVDTEMIQNPGTYRMFAPDAPEPTQEAALPAFVGINALEVPWVEPVDISNALLFLASDEARYVTGVTLPVDAGAMIK</sequence>
<dbReference type="PRINTS" id="PR00080">
    <property type="entry name" value="SDRFAMILY"/>
</dbReference>
<protein>
    <submittedName>
        <fullName evidence="5">Mycofactocin-coupled SDR family oxidoreductase</fullName>
        <ecNumber evidence="5">1.1.99.-</ecNumber>
    </submittedName>
</protein>
<comment type="caution">
    <text evidence="5">The sequence shown here is derived from an EMBL/GenBank/DDBJ whole genome shotgun (WGS) entry which is preliminary data.</text>
</comment>
<dbReference type="Proteomes" id="UP000440096">
    <property type="component" value="Unassembled WGS sequence"/>
</dbReference>
<evidence type="ECO:0000313" key="6">
    <source>
        <dbReference type="Proteomes" id="UP000440096"/>
    </source>
</evidence>
<dbReference type="InterPro" id="IPR020904">
    <property type="entry name" value="Sc_DH/Rdtase_CS"/>
</dbReference>